<feature type="domain" description="HECT" evidence="7">
    <location>
        <begin position="868"/>
        <end position="1272"/>
    </location>
</feature>
<dbReference type="Gene3D" id="3.90.1750.10">
    <property type="entry name" value="Hect, E3 ligase catalytic domains"/>
    <property type="match status" value="2"/>
</dbReference>
<dbReference type="Proteomes" id="UP000054342">
    <property type="component" value="Unassembled WGS sequence"/>
</dbReference>
<feature type="region of interest" description="Disordered" evidence="6">
    <location>
        <begin position="157"/>
        <end position="195"/>
    </location>
</feature>
<feature type="region of interest" description="Disordered" evidence="6">
    <location>
        <begin position="1"/>
        <end position="24"/>
    </location>
</feature>
<dbReference type="InterPro" id="IPR044611">
    <property type="entry name" value="E3A/B/C-like"/>
</dbReference>
<dbReference type="GO" id="GO:0000209">
    <property type="term" value="P:protein polyubiquitination"/>
    <property type="evidence" value="ECO:0007669"/>
    <property type="project" value="InterPro"/>
</dbReference>
<dbReference type="InterPro" id="IPR035983">
    <property type="entry name" value="Hect_E3_ubiquitin_ligase"/>
</dbReference>
<proteinExistence type="predicted"/>
<dbReference type="InterPro" id="IPR000569">
    <property type="entry name" value="HECT_dom"/>
</dbReference>
<comment type="catalytic activity">
    <reaction evidence="1">
        <text>S-ubiquitinyl-[E2 ubiquitin-conjugating enzyme]-L-cysteine + [acceptor protein]-L-lysine = [E2 ubiquitin-conjugating enzyme]-L-cysteine + N(6)-ubiquitinyl-[acceptor protein]-L-lysine.</text>
        <dbReference type="EC" id="2.3.2.26"/>
    </reaction>
</comment>
<dbReference type="SUPFAM" id="SSF56204">
    <property type="entry name" value="Hect, E3 ligase catalytic domain"/>
    <property type="match status" value="1"/>
</dbReference>
<evidence type="ECO:0000256" key="3">
    <source>
        <dbReference type="ARBA" id="ARBA00022679"/>
    </source>
</evidence>
<keyword evidence="3" id="KW-0808">Transferase</keyword>
<feature type="compositionally biased region" description="Polar residues" evidence="6">
    <location>
        <begin position="9"/>
        <end position="19"/>
    </location>
</feature>
<organism evidence="8 9">
    <name type="scientific">Exophiala xenobiotica</name>
    <dbReference type="NCBI Taxonomy" id="348802"/>
    <lineage>
        <taxon>Eukaryota</taxon>
        <taxon>Fungi</taxon>
        <taxon>Dikarya</taxon>
        <taxon>Ascomycota</taxon>
        <taxon>Pezizomycotina</taxon>
        <taxon>Eurotiomycetes</taxon>
        <taxon>Chaetothyriomycetidae</taxon>
        <taxon>Chaetothyriales</taxon>
        <taxon>Herpotrichiellaceae</taxon>
        <taxon>Exophiala</taxon>
    </lineage>
</organism>
<dbReference type="InterPro" id="IPR042556">
    <property type="entry name" value="AZUL_sf"/>
</dbReference>
<dbReference type="OrthoDB" id="5981550at2759"/>
<dbReference type="PROSITE" id="PS50237">
    <property type="entry name" value="HECT"/>
    <property type="match status" value="1"/>
</dbReference>
<feature type="region of interest" description="Disordered" evidence="6">
    <location>
        <begin position="296"/>
        <end position="361"/>
    </location>
</feature>
<feature type="region of interest" description="Disordered" evidence="6">
    <location>
        <begin position="1030"/>
        <end position="1070"/>
    </location>
</feature>
<evidence type="ECO:0000259" key="7">
    <source>
        <dbReference type="PROSITE" id="PS50237"/>
    </source>
</evidence>
<evidence type="ECO:0000256" key="2">
    <source>
        <dbReference type="ARBA" id="ARBA00012485"/>
    </source>
</evidence>
<evidence type="ECO:0000256" key="6">
    <source>
        <dbReference type="SAM" id="MobiDB-lite"/>
    </source>
</evidence>
<feature type="compositionally biased region" description="Basic and acidic residues" evidence="6">
    <location>
        <begin position="306"/>
        <end position="318"/>
    </location>
</feature>
<feature type="compositionally biased region" description="Polar residues" evidence="6">
    <location>
        <begin position="332"/>
        <end position="344"/>
    </location>
</feature>
<dbReference type="RefSeq" id="XP_013310406.1">
    <property type="nucleotide sequence ID" value="XM_013454952.1"/>
</dbReference>
<dbReference type="Pfam" id="PF00632">
    <property type="entry name" value="HECT"/>
    <property type="match status" value="2"/>
</dbReference>
<keyword evidence="4 5" id="KW-0833">Ubl conjugation pathway</keyword>
<feature type="compositionally biased region" description="Polar residues" evidence="6">
    <location>
        <begin position="296"/>
        <end position="305"/>
    </location>
</feature>
<dbReference type="PANTHER" id="PTHR45700:SF8">
    <property type="entry name" value="HECT-TYPE E3 UBIQUITIN TRANSFERASE"/>
    <property type="match status" value="1"/>
</dbReference>
<dbReference type="HOGENOM" id="CLU_001858_0_0_1"/>
<protein>
    <recommendedName>
        <fullName evidence="2">HECT-type E3 ubiquitin transferase</fullName>
        <ecNumber evidence="2">2.3.2.26</ecNumber>
    </recommendedName>
</protein>
<dbReference type="GeneID" id="25333376"/>
<feature type="region of interest" description="Disordered" evidence="6">
    <location>
        <begin position="508"/>
        <end position="540"/>
    </location>
</feature>
<feature type="active site" description="Glycyl thioester intermediate" evidence="5">
    <location>
        <position position="1240"/>
    </location>
</feature>
<name>A0A0D2CIU5_9EURO</name>
<dbReference type="SMART" id="SM00119">
    <property type="entry name" value="HECTc"/>
    <property type="match status" value="1"/>
</dbReference>
<dbReference type="FunFam" id="3.30.2410.10:FF:000003">
    <property type="entry name" value="probable E3 ubiquitin-protein ligase HERC4 isoform X1"/>
    <property type="match status" value="1"/>
</dbReference>
<dbReference type="GO" id="GO:0061630">
    <property type="term" value="F:ubiquitin protein ligase activity"/>
    <property type="evidence" value="ECO:0007669"/>
    <property type="project" value="UniProtKB-EC"/>
</dbReference>
<dbReference type="AlphaFoldDB" id="A0A0D2CIU5"/>
<evidence type="ECO:0000256" key="4">
    <source>
        <dbReference type="ARBA" id="ARBA00022786"/>
    </source>
</evidence>
<feature type="compositionally biased region" description="Basic residues" evidence="6">
    <location>
        <begin position="1034"/>
        <end position="1043"/>
    </location>
</feature>
<evidence type="ECO:0000256" key="5">
    <source>
        <dbReference type="PROSITE-ProRule" id="PRU00104"/>
    </source>
</evidence>
<dbReference type="InterPro" id="IPR032353">
    <property type="entry name" value="AZUL"/>
</dbReference>
<keyword evidence="9" id="KW-1185">Reference proteome</keyword>
<evidence type="ECO:0000256" key="1">
    <source>
        <dbReference type="ARBA" id="ARBA00000885"/>
    </source>
</evidence>
<dbReference type="EC" id="2.3.2.26" evidence="2"/>
<dbReference type="PANTHER" id="PTHR45700">
    <property type="entry name" value="UBIQUITIN-PROTEIN LIGASE E3C"/>
    <property type="match status" value="1"/>
</dbReference>
<dbReference type="Pfam" id="PF16558">
    <property type="entry name" value="AZUL"/>
    <property type="match status" value="1"/>
</dbReference>
<gene>
    <name evidence="8" type="ORF">PV05_11468</name>
</gene>
<dbReference type="EMBL" id="KN847323">
    <property type="protein sequence ID" value="KIW49822.1"/>
    <property type="molecule type" value="Genomic_DNA"/>
</dbReference>
<dbReference type="STRING" id="348802.A0A0D2CIU5"/>
<dbReference type="Gene3D" id="6.10.130.10">
    <property type="entry name" value="Ubiquitin-protein ligase E3A, N-terminal zinc-binding domain (AZUL)"/>
    <property type="match status" value="1"/>
</dbReference>
<reference evidence="8 9" key="1">
    <citation type="submission" date="2015-01" db="EMBL/GenBank/DDBJ databases">
        <title>The Genome Sequence of Exophiala xenobiotica CBS118157.</title>
        <authorList>
            <consortium name="The Broad Institute Genomics Platform"/>
            <person name="Cuomo C."/>
            <person name="de Hoog S."/>
            <person name="Gorbushina A."/>
            <person name="Stielow B."/>
            <person name="Teixiera M."/>
            <person name="Abouelleil A."/>
            <person name="Chapman S.B."/>
            <person name="Priest M."/>
            <person name="Young S.K."/>
            <person name="Wortman J."/>
            <person name="Nusbaum C."/>
            <person name="Birren B."/>
        </authorList>
    </citation>
    <scope>NUCLEOTIDE SEQUENCE [LARGE SCALE GENOMIC DNA]</scope>
    <source>
        <strain evidence="8 9">CBS 118157</strain>
    </source>
</reference>
<dbReference type="Gene3D" id="3.30.2160.10">
    <property type="entry name" value="Hect, E3 ligase catalytic domain"/>
    <property type="match status" value="2"/>
</dbReference>
<evidence type="ECO:0000313" key="9">
    <source>
        <dbReference type="Proteomes" id="UP000054342"/>
    </source>
</evidence>
<accession>A0A0D2CIU5</accession>
<evidence type="ECO:0000313" key="8">
    <source>
        <dbReference type="EMBL" id="KIW49822.1"/>
    </source>
</evidence>
<sequence length="1272" mass="143861">MHYAKHVSRSATLDDSSPNAPDKQYKVKAGDIGFEVPEHILPDIIPLYDTRLDYFNIHTQRDRRLRLLIRRFTNQIQYGCKNTNCTTPTCLSYRKRNSTAPLRKYTELSARTLACQLLEDFSRGGKEPLAELCSNEPIVPWYEDPVVAKRRRTSLDKTAHLQQGHGAPLKDQASVRWARESSQQSRGAEQVRRKPALDGIIQAGRSLRTLETSKDSKEIAKAVVDVLNTSFASQGHNEERSEESLVSKSVGTVSATALQSPDPAKPKDLASFTQNIFDLLPLRLLSWLPARSNSSLSGFKNSTTTPEKDEQQTSKDLPDSITKVKTADNLEGSGTESPPTNPLFTSGHDEQDAKAPEYQPEEEFCSRGYTLRTLTWDSLVWLRSVDRVGTSTTYKKRILSFLKQSFSYCLSDPQRLINTVKDLQVDYSGPCAEENSDGGNAPVILSSTGILYSPPRVLTRTKLDIDGLLSSLAFLDNFEERDLVLNCIFTALQHSYRLPQRLQIQAAGKRSRSASGSGERASVKSQELPNTRDGYTLDDTTSPGQAESLLSISDSQVAELCLIALMSVASIAFNGRYGQFWGNKAPFDRFATLRNSGLAHSRWSENNDSEEIRRETLRFINTMIKAIDVCDDWSVLRLLYAITDVISHRLLVAKWSAAVPAAGLASSKKKNVVDLLVRRLDRDTLRGWDSLDKNSSWMGTAIVELLRTVMLKAWDHRPIVQRSGSVGGALELLAGIYRERKDLNLDSNLFRMPFIADVFDEMSMPHEWLSFRADTRQMHLLSFSFLFEPATLVRYFRAINFDMMRKSYESATLVYGDARQYLWAPKIPVYGQKEVLAQMRPHMAKYFVLTIRRDNVLNDAISQIWRRQRMELMRPLRVRLGKDEGEDGVDYGGVQQEFFRVVFAEAFDPDYGMFTIDSATRMSWFQPGSFEPLYRFEALGILMSIAIYNGITLPVTFPLAFYRKLLGLKVKKLDHIADGWPDLTRGLKSLLEWSEGDVGDVIARTYEFSYELCGNTVSVDMQKIGRDDVWPPVKPRRTRKGKEKSKSTSFELPIEPSLTPPIQPSPDLQPSITPIRRKSSIEIKGISTPSSIDSDLLEEAAFVTNANREQYVKDYILWLTHKSIQPQYEAFAKGFYTCLDRTALSIFTPEALKAVIEGHPEIDIDELERTVTYEGYERNSDFIRDFWHVVRSFSPEQHRQLLEFVTASDRVPVNGLSSVQFVVQRNGDDDDARLPSSSTCYGRLLLPMYSSREVMKEKLGRAIENSVGFGTL</sequence>
<dbReference type="Gene3D" id="3.30.2410.10">
    <property type="entry name" value="Hect, E3 ligase catalytic domain"/>
    <property type="match status" value="1"/>
</dbReference>